<protein>
    <submittedName>
        <fullName evidence="1">Uncharacterized protein</fullName>
    </submittedName>
</protein>
<organism evidence="1 2">
    <name type="scientific">Cercopithifilaria johnstoni</name>
    <dbReference type="NCBI Taxonomy" id="2874296"/>
    <lineage>
        <taxon>Eukaryota</taxon>
        <taxon>Metazoa</taxon>
        <taxon>Ecdysozoa</taxon>
        <taxon>Nematoda</taxon>
        <taxon>Chromadorea</taxon>
        <taxon>Rhabditida</taxon>
        <taxon>Spirurina</taxon>
        <taxon>Spiruromorpha</taxon>
        <taxon>Filarioidea</taxon>
        <taxon>Onchocercidae</taxon>
        <taxon>Cercopithifilaria</taxon>
    </lineage>
</organism>
<reference evidence="1" key="1">
    <citation type="submission" date="2021-09" db="EMBL/GenBank/DDBJ databases">
        <authorList>
            <consortium name="Pathogen Informatics"/>
        </authorList>
    </citation>
    <scope>NUCLEOTIDE SEQUENCE</scope>
</reference>
<dbReference type="Proteomes" id="UP000746747">
    <property type="component" value="Unassembled WGS sequence"/>
</dbReference>
<keyword evidence="2" id="KW-1185">Reference proteome</keyword>
<gene>
    <name evidence="1" type="ORF">CJOHNSTONI_LOCUS10496</name>
</gene>
<evidence type="ECO:0000313" key="1">
    <source>
        <dbReference type="EMBL" id="CAG9541035.1"/>
    </source>
</evidence>
<evidence type="ECO:0000313" key="2">
    <source>
        <dbReference type="Proteomes" id="UP000746747"/>
    </source>
</evidence>
<accession>A0A8J2Q4S6</accession>
<dbReference type="EMBL" id="CAKAEH010002081">
    <property type="protein sequence ID" value="CAG9541035.1"/>
    <property type="molecule type" value="Genomic_DNA"/>
</dbReference>
<proteinExistence type="predicted"/>
<dbReference type="OrthoDB" id="5832892at2759"/>
<sequence>MKFLDRSGCIKKLSGGVRCWCYGQSNCNNPQNMIKLYDAFKTNDATLLDEVIDDIETSDIDDYDEEFTTETISSIKTSTAKYVTENVKNKSTVYIFEMDDQKIATKDHTVTSPSIPIDFNDINQNLPNEQDDYDPEMEEPIKTTEILSTDDIVNETMEYTNIKDISNQNERKIRHKEIAGSGVMRLHISEILRDTIILFSFTFIIL</sequence>
<name>A0A8J2Q4S6_9BILA</name>
<comment type="caution">
    <text evidence="1">The sequence shown here is derived from an EMBL/GenBank/DDBJ whole genome shotgun (WGS) entry which is preliminary data.</text>
</comment>
<dbReference type="AlphaFoldDB" id="A0A8J2Q4S6"/>